<protein>
    <submittedName>
        <fullName evidence="3">Two-component system, sensor protein</fullName>
    </submittedName>
</protein>
<keyword evidence="4" id="KW-1185">Reference proteome</keyword>
<accession>A0A1R4K0S9</accession>
<organism evidence="3 4">
    <name type="scientific">Mycetocola reblochoni REB411</name>
    <dbReference type="NCBI Taxonomy" id="1255698"/>
    <lineage>
        <taxon>Bacteria</taxon>
        <taxon>Bacillati</taxon>
        <taxon>Actinomycetota</taxon>
        <taxon>Actinomycetes</taxon>
        <taxon>Micrococcales</taxon>
        <taxon>Microbacteriaceae</taxon>
        <taxon>Mycetocola</taxon>
    </lineage>
</organism>
<dbReference type="InterPro" id="IPR036890">
    <property type="entry name" value="HATPase_C_sf"/>
</dbReference>
<evidence type="ECO:0000313" key="4">
    <source>
        <dbReference type="Proteomes" id="UP000196778"/>
    </source>
</evidence>
<reference evidence="4" key="1">
    <citation type="submission" date="2017-02" db="EMBL/GenBank/DDBJ databases">
        <authorList>
            <person name="Dridi B."/>
        </authorList>
    </citation>
    <scope>NUCLEOTIDE SEQUENCE [LARGE SCALE GENOMIC DNA]</scope>
    <source>
        <strain evidence="4">EB411</strain>
    </source>
</reference>
<feature type="domain" description="Histidine kinase/HSP90-like ATPase" evidence="2">
    <location>
        <begin position="311"/>
        <end position="404"/>
    </location>
</feature>
<sequence>MSPDRLLRPPRGVAPQPDFTLRRVQRLLQVSVALYALVFGTQSLFVALGEGTGLPPVIGEVVVAVCHLLVAGVAVAGLLGRGARQVNACFAIAYLLVIAMWPVLGSASDPMGHPWTWFLCSLASACAVQAAGLVVSALYVAVASIGYGAAQFLVLPRSEVATTTALLDTSYALMIGYLIVTLWLIFRTAAVSLDTARNAALVRYDEVVRQDVVGAERIAVDALVHDSVLAALQTAARAEDAPGGRAARTMAARAIAVLVSSPDVDPDELRQRTSVAYLRRELASRVAASGAGAVFRDLLSAEGGTLPRDVAEALVRAATQALENSVAHAGGPGVNRCVTLRGGAGNVVIVVEDDGSGFVPATVEPRRLGLRVSIIERMAVFGGDVTLDTAPGEGTRVELRWPAPQDGGATWR</sequence>
<dbReference type="Gene3D" id="3.30.565.10">
    <property type="entry name" value="Histidine kinase-like ATPase, C-terminal domain"/>
    <property type="match status" value="1"/>
</dbReference>
<dbReference type="EMBL" id="FUKR01000058">
    <property type="protein sequence ID" value="SJN37675.1"/>
    <property type="molecule type" value="Genomic_DNA"/>
</dbReference>
<proteinExistence type="predicted"/>
<feature type="transmembrane region" description="Helical" evidence="1">
    <location>
        <begin position="27"/>
        <end position="49"/>
    </location>
</feature>
<evidence type="ECO:0000256" key="1">
    <source>
        <dbReference type="SAM" id="Phobius"/>
    </source>
</evidence>
<feature type="transmembrane region" description="Helical" evidence="1">
    <location>
        <begin position="86"/>
        <end position="104"/>
    </location>
</feature>
<dbReference type="Proteomes" id="UP000196778">
    <property type="component" value="Unassembled WGS sequence"/>
</dbReference>
<gene>
    <name evidence="3" type="ORF">FM119_10540</name>
</gene>
<dbReference type="AlphaFoldDB" id="A0A1R4K0S9"/>
<name>A0A1R4K0S9_9MICO</name>
<keyword evidence="1" id="KW-0812">Transmembrane</keyword>
<dbReference type="RefSeq" id="WP_087137911.1">
    <property type="nucleotide sequence ID" value="NZ_FUKR01000058.1"/>
</dbReference>
<keyword evidence="1" id="KW-0472">Membrane</keyword>
<feature type="transmembrane region" description="Helical" evidence="1">
    <location>
        <begin position="165"/>
        <end position="186"/>
    </location>
</feature>
<evidence type="ECO:0000259" key="2">
    <source>
        <dbReference type="Pfam" id="PF02518"/>
    </source>
</evidence>
<feature type="transmembrane region" description="Helical" evidence="1">
    <location>
        <begin position="61"/>
        <end position="79"/>
    </location>
</feature>
<dbReference type="SUPFAM" id="SSF55874">
    <property type="entry name" value="ATPase domain of HSP90 chaperone/DNA topoisomerase II/histidine kinase"/>
    <property type="match status" value="1"/>
</dbReference>
<dbReference type="CDD" id="cd16917">
    <property type="entry name" value="HATPase_UhpB-NarQ-NarX-like"/>
    <property type="match status" value="1"/>
</dbReference>
<dbReference type="OrthoDB" id="144293at2"/>
<dbReference type="Pfam" id="PF02518">
    <property type="entry name" value="HATPase_c"/>
    <property type="match status" value="1"/>
</dbReference>
<keyword evidence="1" id="KW-1133">Transmembrane helix</keyword>
<dbReference type="InterPro" id="IPR003594">
    <property type="entry name" value="HATPase_dom"/>
</dbReference>
<evidence type="ECO:0000313" key="3">
    <source>
        <dbReference type="EMBL" id="SJN37675.1"/>
    </source>
</evidence>
<feature type="transmembrane region" description="Helical" evidence="1">
    <location>
        <begin position="116"/>
        <end position="145"/>
    </location>
</feature>